<dbReference type="SMART" id="SM01321">
    <property type="entry name" value="Y1_Tnp"/>
    <property type="match status" value="1"/>
</dbReference>
<reference evidence="2 3" key="1">
    <citation type="journal article" date="2015" name="Nature">
        <title>rRNA introns, odd ribosomes, and small enigmatic genomes across a large radiation of phyla.</title>
        <authorList>
            <person name="Brown C.T."/>
            <person name="Hug L.A."/>
            <person name="Thomas B.C."/>
            <person name="Sharon I."/>
            <person name="Castelle C.J."/>
            <person name="Singh A."/>
            <person name="Wilkins M.J."/>
            <person name="Williams K.H."/>
            <person name="Banfield J.F."/>
        </authorList>
    </citation>
    <scope>NUCLEOTIDE SEQUENCE [LARGE SCALE GENOMIC DNA]</scope>
</reference>
<dbReference type="GO" id="GO:0006313">
    <property type="term" value="P:DNA transposition"/>
    <property type="evidence" value="ECO:0007669"/>
    <property type="project" value="InterPro"/>
</dbReference>
<accession>A0A0G0PR69</accession>
<dbReference type="Proteomes" id="UP000034774">
    <property type="component" value="Unassembled WGS sequence"/>
</dbReference>
<evidence type="ECO:0000313" key="3">
    <source>
        <dbReference type="Proteomes" id="UP000034774"/>
    </source>
</evidence>
<protein>
    <recommendedName>
        <fullName evidence="1">Transposase IS200-like domain-containing protein</fullName>
    </recommendedName>
</protein>
<dbReference type="GO" id="GO:0003677">
    <property type="term" value="F:DNA binding"/>
    <property type="evidence" value="ECO:0007669"/>
    <property type="project" value="InterPro"/>
</dbReference>
<name>A0A0G0PR69_9BACT</name>
<comment type="caution">
    <text evidence="2">The sequence shown here is derived from an EMBL/GenBank/DDBJ whole genome shotgun (WGS) entry which is preliminary data.</text>
</comment>
<evidence type="ECO:0000259" key="1">
    <source>
        <dbReference type="SMART" id="SM01321"/>
    </source>
</evidence>
<dbReference type="InterPro" id="IPR036515">
    <property type="entry name" value="Transposase_17_sf"/>
</dbReference>
<dbReference type="STRING" id="1618572.UT17_C0004G0224"/>
<dbReference type="InterPro" id="IPR002686">
    <property type="entry name" value="Transposase_17"/>
</dbReference>
<dbReference type="PANTHER" id="PTHR34322:SF2">
    <property type="entry name" value="TRANSPOSASE IS200-LIKE DOMAIN-CONTAINING PROTEIN"/>
    <property type="match status" value="1"/>
</dbReference>
<dbReference type="AlphaFoldDB" id="A0A0G0PR69"/>
<dbReference type="Gene3D" id="3.30.70.1290">
    <property type="entry name" value="Transposase IS200-like"/>
    <property type="match status" value="1"/>
</dbReference>
<dbReference type="GO" id="GO:0004803">
    <property type="term" value="F:transposase activity"/>
    <property type="evidence" value="ECO:0007669"/>
    <property type="project" value="InterPro"/>
</dbReference>
<dbReference type="EMBL" id="LBVU01000004">
    <property type="protein sequence ID" value="KKQ91876.1"/>
    <property type="molecule type" value="Genomic_DNA"/>
</dbReference>
<feature type="domain" description="Transposase IS200-like" evidence="1">
    <location>
        <begin position="11"/>
        <end position="155"/>
    </location>
</feature>
<gene>
    <name evidence="2" type="ORF">UT17_C0004G0224</name>
</gene>
<dbReference type="SUPFAM" id="SSF143422">
    <property type="entry name" value="Transposase IS200-like"/>
    <property type="match status" value="1"/>
</dbReference>
<dbReference type="PANTHER" id="PTHR34322">
    <property type="entry name" value="TRANSPOSASE, Y1_TNP DOMAIN-CONTAINING"/>
    <property type="match status" value="1"/>
</dbReference>
<dbReference type="Pfam" id="PF01797">
    <property type="entry name" value="Y1_Tnp"/>
    <property type="match status" value="1"/>
</dbReference>
<evidence type="ECO:0000313" key="2">
    <source>
        <dbReference type="EMBL" id="KKQ91876.1"/>
    </source>
</evidence>
<sequence>MPARNLIRFEGDDCYYHVYNRGVEKRIIFEDEQDYKVFLNYLKEYLSPPPDLSKITKTFTLQGFSFQGVPHQPKNYFEKVELLAYCLMPNHFHLFLHQKNEHDIEKFMRSLLTRYSMYFNKKYDRVGSLFQGPYKSAIVRDESYFLHLSRYIHLNPSEYTKDLVSAYSSYSEYLGLRKTPWIHPEKILFFFKQASKDFIQKENSYKNFVKNYKIDSTSILENLTLE</sequence>
<organism evidence="2 3">
    <name type="scientific">Candidatus Woesebacteria bacterium GW2011_GWB1_39_10</name>
    <dbReference type="NCBI Taxonomy" id="1618572"/>
    <lineage>
        <taxon>Bacteria</taxon>
        <taxon>Candidatus Woeseibacteriota</taxon>
    </lineage>
</organism>
<proteinExistence type="predicted"/>